<gene>
    <name evidence="9" type="ORF">IBJ83_00360</name>
</gene>
<evidence type="ECO:0000256" key="5">
    <source>
        <dbReference type="SAM" id="MobiDB-lite"/>
    </source>
</evidence>
<feature type="region of interest" description="Disordered" evidence="5">
    <location>
        <begin position="152"/>
        <end position="192"/>
    </location>
</feature>
<name>A0ABS1C6Q1_9FIRM</name>
<keyword evidence="4" id="KW-0788">Thiol protease</keyword>
<evidence type="ECO:0000256" key="3">
    <source>
        <dbReference type="ARBA" id="ARBA00022801"/>
    </source>
</evidence>
<dbReference type="PANTHER" id="PTHR47053:SF1">
    <property type="entry name" value="MUREIN DD-ENDOPEPTIDASE MEPH-RELATED"/>
    <property type="match status" value="1"/>
</dbReference>
<evidence type="ECO:0000259" key="8">
    <source>
        <dbReference type="PROSITE" id="PS51935"/>
    </source>
</evidence>
<keyword evidence="6" id="KW-0732">Signal</keyword>
<keyword evidence="10" id="KW-1185">Reference proteome</keyword>
<feature type="compositionally biased region" description="Basic and acidic residues" evidence="5">
    <location>
        <begin position="262"/>
        <end position="277"/>
    </location>
</feature>
<dbReference type="PANTHER" id="PTHR47053">
    <property type="entry name" value="MUREIN DD-ENDOPEPTIDASE MEPH-RELATED"/>
    <property type="match status" value="1"/>
</dbReference>
<dbReference type="EMBL" id="JACVDA010000001">
    <property type="protein sequence ID" value="MBK1467776.1"/>
    <property type="molecule type" value="Genomic_DNA"/>
</dbReference>
<evidence type="ECO:0000256" key="2">
    <source>
        <dbReference type="ARBA" id="ARBA00022670"/>
    </source>
</evidence>
<feature type="signal peptide" evidence="6">
    <location>
        <begin position="1"/>
        <end position="27"/>
    </location>
</feature>
<dbReference type="RefSeq" id="WP_201274895.1">
    <property type="nucleotide sequence ID" value="NZ_JACVDA010000001.1"/>
</dbReference>
<evidence type="ECO:0000313" key="10">
    <source>
        <dbReference type="Proteomes" id="UP000823123"/>
    </source>
</evidence>
<evidence type="ECO:0000256" key="1">
    <source>
        <dbReference type="ARBA" id="ARBA00007074"/>
    </source>
</evidence>
<dbReference type="Pfam" id="PF08239">
    <property type="entry name" value="SH3_3"/>
    <property type="match status" value="1"/>
</dbReference>
<feature type="domain" description="NlpC/P60" evidence="8">
    <location>
        <begin position="289"/>
        <end position="412"/>
    </location>
</feature>
<dbReference type="Proteomes" id="UP000823123">
    <property type="component" value="Unassembled WGS sequence"/>
</dbReference>
<comment type="caution">
    <text evidence="9">The sequence shown here is derived from an EMBL/GenBank/DDBJ whole genome shotgun (WGS) entry which is preliminary data.</text>
</comment>
<dbReference type="Gene3D" id="2.30.30.40">
    <property type="entry name" value="SH3 Domains"/>
    <property type="match status" value="1"/>
</dbReference>
<evidence type="ECO:0000259" key="7">
    <source>
        <dbReference type="PROSITE" id="PS51781"/>
    </source>
</evidence>
<evidence type="ECO:0000256" key="6">
    <source>
        <dbReference type="SAM" id="SignalP"/>
    </source>
</evidence>
<feature type="region of interest" description="Disordered" evidence="5">
    <location>
        <begin position="258"/>
        <end position="286"/>
    </location>
</feature>
<dbReference type="Pfam" id="PF00877">
    <property type="entry name" value="NLPC_P60"/>
    <property type="match status" value="1"/>
</dbReference>
<proteinExistence type="inferred from homology"/>
<dbReference type="InterPro" id="IPR051202">
    <property type="entry name" value="Peptidase_C40"/>
</dbReference>
<feature type="compositionally biased region" description="Basic and acidic residues" evidence="5">
    <location>
        <begin position="152"/>
        <end position="190"/>
    </location>
</feature>
<accession>A0ABS1C6Q1</accession>
<feature type="domain" description="SH3b" evidence="7">
    <location>
        <begin position="192"/>
        <end position="256"/>
    </location>
</feature>
<comment type="similarity">
    <text evidence="1">Belongs to the peptidase C40 family.</text>
</comment>
<dbReference type="SUPFAM" id="SSF54001">
    <property type="entry name" value="Cysteine proteinases"/>
    <property type="match status" value="1"/>
</dbReference>
<evidence type="ECO:0000313" key="9">
    <source>
        <dbReference type="EMBL" id="MBK1467776.1"/>
    </source>
</evidence>
<protein>
    <submittedName>
        <fullName evidence="9">C40 family peptidase</fullName>
    </submittedName>
</protein>
<feature type="chain" id="PRO_5046070589" evidence="6">
    <location>
        <begin position="28"/>
        <end position="413"/>
    </location>
</feature>
<dbReference type="InterPro" id="IPR003646">
    <property type="entry name" value="SH3-like_bac-type"/>
</dbReference>
<organism evidence="9 10">
    <name type="scientific">Parvimonas parva</name>
    <dbReference type="NCBI Taxonomy" id="2769485"/>
    <lineage>
        <taxon>Bacteria</taxon>
        <taxon>Bacillati</taxon>
        <taxon>Bacillota</taxon>
        <taxon>Tissierellia</taxon>
        <taxon>Tissierellales</taxon>
        <taxon>Peptoniphilaceae</taxon>
        <taxon>Parvimonas</taxon>
    </lineage>
</organism>
<keyword evidence="2" id="KW-0645">Protease</keyword>
<dbReference type="InterPro" id="IPR038765">
    <property type="entry name" value="Papain-like_cys_pep_sf"/>
</dbReference>
<keyword evidence="3" id="KW-0378">Hydrolase</keyword>
<dbReference type="InterPro" id="IPR000064">
    <property type="entry name" value="NLP_P60_dom"/>
</dbReference>
<dbReference type="SMART" id="SM00287">
    <property type="entry name" value="SH3b"/>
    <property type="match status" value="2"/>
</dbReference>
<sequence length="413" mass="45309">MKLKKVLTTSMLCALVCTALPVANSYADEMEKVEVKIHSTSIEEINNSISNKSENFVTAPSVLGLQKLSNRNDIYSLVTEEDTIMPELEENSFYIKEDVELKPVLAETETPIAKIEKGAVVKVEMSGDKKATVSVDGKVGVIDVSVLTKEKVEPEKKETEVKPEEKPEEKKEKEKAETPKVEEKKAEEPKQAPVKKVSLYATETLNVRAEQSATSNKLGLLSKGEKVNGIDKGDWVEFEFNGQTAYVIKSYLSETKPVVEQPKVEEKAETPKVEENKTPAPKQENKSYSADIETVVDIALAQVGKPYVWASANPNVGFDCSGLVYYAYKQVGINLSRTSYTQINDGTRISASELRKGDLVFFNNGGDSVGHVGIYIGNNKFVHASSPGTGVIVSNLFGSYFGNTFCGATRIIK</sequence>
<dbReference type="PROSITE" id="PS51781">
    <property type="entry name" value="SH3B"/>
    <property type="match status" value="1"/>
</dbReference>
<dbReference type="PROSITE" id="PS51935">
    <property type="entry name" value="NLPC_P60"/>
    <property type="match status" value="1"/>
</dbReference>
<dbReference type="Gene3D" id="3.90.1720.10">
    <property type="entry name" value="endopeptidase domain like (from Nostoc punctiforme)"/>
    <property type="match status" value="1"/>
</dbReference>
<evidence type="ECO:0000256" key="4">
    <source>
        <dbReference type="ARBA" id="ARBA00022807"/>
    </source>
</evidence>
<reference evidence="9 10" key="1">
    <citation type="submission" date="2020-09" db="EMBL/GenBank/DDBJ databases">
        <title>Parvimonas S3374 sp. nov.</title>
        <authorList>
            <person name="Buhl M."/>
        </authorList>
    </citation>
    <scope>NUCLEOTIDE SEQUENCE [LARGE SCALE GENOMIC DNA]</scope>
    <source>
        <strain evidence="9 10">S3374</strain>
    </source>
</reference>